<dbReference type="InterPro" id="IPR013830">
    <property type="entry name" value="SGNH_hydro"/>
</dbReference>
<dbReference type="InterPro" id="IPR036514">
    <property type="entry name" value="SGNH_hydro_sf"/>
</dbReference>
<dbReference type="SUPFAM" id="SSF52266">
    <property type="entry name" value="SGNH hydrolase"/>
    <property type="match status" value="1"/>
</dbReference>
<sequence length="231" mass="24574">MDMAERASGITRSLRPLRLLPLGDSIAQGSPDHPGGYRGTLQRLLREGGFPAVEFVGSRTENSEGLAQPWHEGHPGFRLEELRRGFTKCGTTAQPIGETLARHRPDVVVLTAGTNNMYLDEPAAVWAEMAALLRAILPVPVIVGTLLPIGAGPKPWGIVIPPDIEERIAAYNALLRREAPLLGAITVVDLSHCVTSRDDLLPDRVHPVAAAQDRIAAALAGALGASFVGGK</sequence>
<dbReference type="PANTHER" id="PTHR30383:SF5">
    <property type="entry name" value="SGNH HYDROLASE-TYPE ESTERASE DOMAIN-CONTAINING PROTEIN"/>
    <property type="match status" value="1"/>
</dbReference>
<protein>
    <submittedName>
        <fullName evidence="2">LysophospholiPASe L1</fullName>
    </submittedName>
</protein>
<organism evidence="2 3">
    <name type="scientific">Terrimicrobium sacchariphilum</name>
    <dbReference type="NCBI Taxonomy" id="690879"/>
    <lineage>
        <taxon>Bacteria</taxon>
        <taxon>Pseudomonadati</taxon>
        <taxon>Verrucomicrobiota</taxon>
        <taxon>Terrimicrobiia</taxon>
        <taxon>Terrimicrobiales</taxon>
        <taxon>Terrimicrobiaceae</taxon>
        <taxon>Terrimicrobium</taxon>
    </lineage>
</organism>
<evidence type="ECO:0000313" key="3">
    <source>
        <dbReference type="Proteomes" id="UP000076023"/>
    </source>
</evidence>
<dbReference type="GO" id="GO:0004622">
    <property type="term" value="F:phosphatidylcholine lysophospholipase activity"/>
    <property type="evidence" value="ECO:0007669"/>
    <property type="project" value="TreeGrafter"/>
</dbReference>
<dbReference type="PANTHER" id="PTHR30383">
    <property type="entry name" value="THIOESTERASE 1/PROTEASE 1/LYSOPHOSPHOLIPASE L1"/>
    <property type="match status" value="1"/>
</dbReference>
<keyword evidence="3" id="KW-1185">Reference proteome</keyword>
<name>A0A146G628_TERSA</name>
<dbReference type="InterPro" id="IPR051532">
    <property type="entry name" value="Ester_Hydrolysis_Enzymes"/>
</dbReference>
<comment type="caution">
    <text evidence="2">The sequence shown here is derived from an EMBL/GenBank/DDBJ whole genome shotgun (WGS) entry which is preliminary data.</text>
</comment>
<evidence type="ECO:0000313" key="2">
    <source>
        <dbReference type="EMBL" id="GAT32407.1"/>
    </source>
</evidence>
<dbReference type="AlphaFoldDB" id="A0A146G628"/>
<proteinExistence type="predicted"/>
<dbReference type="Proteomes" id="UP000076023">
    <property type="component" value="Unassembled WGS sequence"/>
</dbReference>
<feature type="domain" description="SGNH hydrolase-type esterase" evidence="1">
    <location>
        <begin position="22"/>
        <end position="212"/>
    </location>
</feature>
<dbReference type="STRING" id="690879.TSACC_2805"/>
<evidence type="ECO:0000259" key="1">
    <source>
        <dbReference type="Pfam" id="PF13472"/>
    </source>
</evidence>
<accession>A0A146G628</accession>
<dbReference type="Pfam" id="PF13472">
    <property type="entry name" value="Lipase_GDSL_2"/>
    <property type="match status" value="1"/>
</dbReference>
<reference evidence="3" key="1">
    <citation type="journal article" date="2017" name="Genome Announc.">
        <title>Draft Genome Sequence of Terrimicrobium sacchariphilum NM-5T, a Facultative Anaerobic Soil Bacterium of the Class Spartobacteria.</title>
        <authorList>
            <person name="Qiu Y.L."/>
            <person name="Tourlousse D.M."/>
            <person name="Matsuura N."/>
            <person name="Ohashi A."/>
            <person name="Sekiguchi Y."/>
        </authorList>
    </citation>
    <scope>NUCLEOTIDE SEQUENCE [LARGE SCALE GENOMIC DNA]</scope>
    <source>
        <strain evidence="3">NM-5</strain>
    </source>
</reference>
<gene>
    <name evidence="2" type="ORF">TSACC_2805</name>
</gene>
<dbReference type="InParanoid" id="A0A146G628"/>
<dbReference type="Gene3D" id="3.40.50.1110">
    <property type="entry name" value="SGNH hydrolase"/>
    <property type="match status" value="1"/>
</dbReference>
<dbReference type="EMBL" id="BDCO01000002">
    <property type="protein sequence ID" value="GAT32407.1"/>
    <property type="molecule type" value="Genomic_DNA"/>
</dbReference>